<feature type="region of interest" description="Disordered" evidence="1">
    <location>
        <begin position="97"/>
        <end position="145"/>
    </location>
</feature>
<gene>
    <name evidence="2" type="ORF">PAXINDRAFT_103104</name>
</gene>
<name>A0A0C9T795_PAXIN</name>
<keyword evidence="3" id="KW-1185">Reference proteome</keyword>
<evidence type="ECO:0000256" key="1">
    <source>
        <dbReference type="SAM" id="MobiDB-lite"/>
    </source>
</evidence>
<organism evidence="2 3">
    <name type="scientific">Paxillus involutus ATCC 200175</name>
    <dbReference type="NCBI Taxonomy" id="664439"/>
    <lineage>
        <taxon>Eukaryota</taxon>
        <taxon>Fungi</taxon>
        <taxon>Dikarya</taxon>
        <taxon>Basidiomycota</taxon>
        <taxon>Agaricomycotina</taxon>
        <taxon>Agaricomycetes</taxon>
        <taxon>Agaricomycetidae</taxon>
        <taxon>Boletales</taxon>
        <taxon>Paxilineae</taxon>
        <taxon>Paxillaceae</taxon>
        <taxon>Paxillus</taxon>
    </lineage>
</organism>
<dbReference type="AlphaFoldDB" id="A0A0C9T795"/>
<accession>A0A0C9T795</accession>
<dbReference type="EMBL" id="KN820026">
    <property type="protein sequence ID" value="KIJ07083.1"/>
    <property type="molecule type" value="Genomic_DNA"/>
</dbReference>
<sequence length="145" mass="16420">MASAFVARTASIESPHMGCGYPDMAGRPPTQHLNGSYKGFVQTLERSPRPSRHLQSLTRTIYTHDFNPLMFSLPSWRNLPHHSHRFCHRNRVRRADGWPPSALAEARDERRGPTGCAYRPGRRQLRVEQNVVSGASSRRNFGPST</sequence>
<dbReference type="HOGENOM" id="CLU_1787431_0_0_1"/>
<evidence type="ECO:0000313" key="2">
    <source>
        <dbReference type="EMBL" id="KIJ07083.1"/>
    </source>
</evidence>
<dbReference type="Proteomes" id="UP000053647">
    <property type="component" value="Unassembled WGS sequence"/>
</dbReference>
<reference evidence="3" key="2">
    <citation type="submission" date="2015-01" db="EMBL/GenBank/DDBJ databases">
        <title>Evolutionary Origins and Diversification of the Mycorrhizal Mutualists.</title>
        <authorList>
            <consortium name="DOE Joint Genome Institute"/>
            <consortium name="Mycorrhizal Genomics Consortium"/>
            <person name="Kohler A."/>
            <person name="Kuo A."/>
            <person name="Nagy L.G."/>
            <person name="Floudas D."/>
            <person name="Copeland A."/>
            <person name="Barry K.W."/>
            <person name="Cichocki N."/>
            <person name="Veneault-Fourrey C."/>
            <person name="LaButti K."/>
            <person name="Lindquist E.A."/>
            <person name="Lipzen A."/>
            <person name="Lundell T."/>
            <person name="Morin E."/>
            <person name="Murat C."/>
            <person name="Riley R."/>
            <person name="Ohm R."/>
            <person name="Sun H."/>
            <person name="Tunlid A."/>
            <person name="Henrissat B."/>
            <person name="Grigoriev I.V."/>
            <person name="Hibbett D.S."/>
            <person name="Martin F."/>
        </authorList>
    </citation>
    <scope>NUCLEOTIDE SEQUENCE [LARGE SCALE GENOMIC DNA]</scope>
    <source>
        <strain evidence="3">ATCC 200175</strain>
    </source>
</reference>
<dbReference type="OrthoDB" id="10506990at2759"/>
<feature type="compositionally biased region" description="Polar residues" evidence="1">
    <location>
        <begin position="130"/>
        <end position="145"/>
    </location>
</feature>
<protein>
    <submittedName>
        <fullName evidence="2">Uncharacterized protein</fullName>
    </submittedName>
</protein>
<proteinExistence type="predicted"/>
<reference evidence="2 3" key="1">
    <citation type="submission" date="2014-06" db="EMBL/GenBank/DDBJ databases">
        <authorList>
            <consortium name="DOE Joint Genome Institute"/>
            <person name="Kuo A."/>
            <person name="Kohler A."/>
            <person name="Nagy L.G."/>
            <person name="Floudas D."/>
            <person name="Copeland A."/>
            <person name="Barry K.W."/>
            <person name="Cichocki N."/>
            <person name="Veneault-Fourrey C."/>
            <person name="LaButti K."/>
            <person name="Lindquist E.A."/>
            <person name="Lipzen A."/>
            <person name="Lundell T."/>
            <person name="Morin E."/>
            <person name="Murat C."/>
            <person name="Sun H."/>
            <person name="Tunlid A."/>
            <person name="Henrissat B."/>
            <person name="Grigoriev I.V."/>
            <person name="Hibbett D.S."/>
            <person name="Martin F."/>
            <person name="Nordberg H.P."/>
            <person name="Cantor M.N."/>
            <person name="Hua S.X."/>
        </authorList>
    </citation>
    <scope>NUCLEOTIDE SEQUENCE [LARGE SCALE GENOMIC DNA]</scope>
    <source>
        <strain evidence="2 3">ATCC 200175</strain>
    </source>
</reference>
<evidence type="ECO:0000313" key="3">
    <source>
        <dbReference type="Proteomes" id="UP000053647"/>
    </source>
</evidence>